<dbReference type="AlphaFoldDB" id="A0A1A8T9R5"/>
<organism evidence="3 4">
    <name type="scientific">Marinomonas spartinae</name>
    <dbReference type="NCBI Taxonomy" id="1792290"/>
    <lineage>
        <taxon>Bacteria</taxon>
        <taxon>Pseudomonadati</taxon>
        <taxon>Pseudomonadota</taxon>
        <taxon>Gammaproteobacteria</taxon>
        <taxon>Oceanospirillales</taxon>
        <taxon>Oceanospirillaceae</taxon>
        <taxon>Marinomonas</taxon>
    </lineage>
</organism>
<accession>A0A1A8T9R5</accession>
<evidence type="ECO:0000259" key="2">
    <source>
        <dbReference type="Pfam" id="PF00582"/>
    </source>
</evidence>
<dbReference type="CDD" id="cd00293">
    <property type="entry name" value="USP-like"/>
    <property type="match status" value="1"/>
</dbReference>
<keyword evidence="1" id="KW-1133">Transmembrane helix</keyword>
<feature type="transmembrane region" description="Helical" evidence="1">
    <location>
        <begin position="91"/>
        <end position="111"/>
    </location>
</feature>
<reference evidence="3 4" key="1">
    <citation type="submission" date="2016-06" db="EMBL/GenBank/DDBJ databases">
        <authorList>
            <person name="Kjaerup R.B."/>
            <person name="Dalgaard T.S."/>
            <person name="Juul-Madsen H.R."/>
        </authorList>
    </citation>
    <scope>NUCLEOTIDE SEQUENCE [LARGE SCALE GENOMIC DNA]</scope>
    <source>
        <strain evidence="3 4">CECT 8886</strain>
    </source>
</reference>
<evidence type="ECO:0000256" key="1">
    <source>
        <dbReference type="SAM" id="Phobius"/>
    </source>
</evidence>
<dbReference type="Proteomes" id="UP000092544">
    <property type="component" value="Unassembled WGS sequence"/>
</dbReference>
<sequence length="148" mass="16869">MNTMYKCILVPVDWGHEHSWQSLLSASIDLARRHHAQLMVAFIDPNSDTPTLANFLPKGTSHLLEERPNPFIAEHISKNIRVPFQAEQGQIYSEILYIASVLNIGLIFMALHTPNLANQLIGANAKKVVRHPQYSGMVCKKWRVKHYE</sequence>
<dbReference type="SUPFAM" id="SSF52402">
    <property type="entry name" value="Adenine nucleotide alpha hydrolases-like"/>
    <property type="match status" value="1"/>
</dbReference>
<name>A0A1A8T9R5_9GAMM</name>
<dbReference type="EMBL" id="FLOB01000002">
    <property type="protein sequence ID" value="SBS29225.1"/>
    <property type="molecule type" value="Genomic_DNA"/>
</dbReference>
<dbReference type="RefSeq" id="WP_067014204.1">
    <property type="nucleotide sequence ID" value="NZ_FLOB01000002.1"/>
</dbReference>
<dbReference type="InterPro" id="IPR006016">
    <property type="entry name" value="UspA"/>
</dbReference>
<protein>
    <submittedName>
        <fullName evidence="3">Universal stress protein F</fullName>
    </submittedName>
</protein>
<proteinExistence type="predicted"/>
<evidence type="ECO:0000313" key="3">
    <source>
        <dbReference type="EMBL" id="SBS29225.1"/>
    </source>
</evidence>
<dbReference type="Gene3D" id="3.40.50.620">
    <property type="entry name" value="HUPs"/>
    <property type="match status" value="1"/>
</dbReference>
<dbReference type="Pfam" id="PF00582">
    <property type="entry name" value="Usp"/>
    <property type="match status" value="1"/>
</dbReference>
<keyword evidence="1" id="KW-0472">Membrane</keyword>
<dbReference type="STRING" id="1792290.MSP8886_01482"/>
<dbReference type="InterPro" id="IPR014729">
    <property type="entry name" value="Rossmann-like_a/b/a_fold"/>
</dbReference>
<keyword evidence="4" id="KW-1185">Reference proteome</keyword>
<feature type="domain" description="UspA" evidence="2">
    <location>
        <begin position="4"/>
        <end position="133"/>
    </location>
</feature>
<dbReference type="OrthoDB" id="9792500at2"/>
<evidence type="ECO:0000313" key="4">
    <source>
        <dbReference type="Proteomes" id="UP000092544"/>
    </source>
</evidence>
<keyword evidence="1" id="KW-0812">Transmembrane</keyword>
<gene>
    <name evidence="3" type="primary">uspF</name>
    <name evidence="3" type="ORF">MSP8886_01482</name>
</gene>